<name>A0ABR2H483_9EUKA</name>
<dbReference type="PANTHER" id="PTHR24159:SF5">
    <property type="entry name" value="ANK_REP_REGION DOMAIN-CONTAINING PROTEIN"/>
    <property type="match status" value="1"/>
</dbReference>
<evidence type="ECO:0000313" key="1">
    <source>
        <dbReference type="EMBL" id="KAK8840975.1"/>
    </source>
</evidence>
<dbReference type="EMBL" id="JAPFFF010000043">
    <property type="protein sequence ID" value="KAK8840975.1"/>
    <property type="molecule type" value="Genomic_DNA"/>
</dbReference>
<proteinExistence type="predicted"/>
<sequence length="383" mass="46184">MKSIDYIKEYSQKMKEIQELILNFLDNDDDQEAQYNNLIKLINDQKIPSDKQGLRTILHLISKICDNYHRSKHFFNKIEKVIKNYQNEIKNNFSNYEIFNIFKNNKRILLFLFEEKIVIPDKSLSWIISHGKFYDQKYPQYFYTEFKSFYDESLIKEITSSTTEIQNDDFETFEINRKSGENDNYICKLIQKDLVEKFVSFYTRTNFSLSSTIEPSIYETNAFLIDKKPSLIEYSAFFGSIQIFKFLFLNNVELTSSLWLYVIHGQCLDLIHFLEENHIRPQNETCNQCFDESIICHQVDIMNYIKNNFYEKEGENVFDLFCQSLRFYNFVDFCNNEYSFDDSLTFEMFYQLCKFDYVSLVDLLLKNKKIKLNERKVFKFCMF</sequence>
<comment type="caution">
    <text evidence="1">The sequence shown here is derived from an EMBL/GenBank/DDBJ whole genome shotgun (WGS) entry which is preliminary data.</text>
</comment>
<keyword evidence="2" id="KW-1185">Reference proteome</keyword>
<dbReference type="PANTHER" id="PTHR24159">
    <property type="match status" value="1"/>
</dbReference>
<dbReference type="Proteomes" id="UP001470230">
    <property type="component" value="Unassembled WGS sequence"/>
</dbReference>
<evidence type="ECO:0008006" key="3">
    <source>
        <dbReference type="Google" id="ProtNLM"/>
    </source>
</evidence>
<reference evidence="1 2" key="1">
    <citation type="submission" date="2024-04" db="EMBL/GenBank/DDBJ databases">
        <title>Tritrichomonas musculus Genome.</title>
        <authorList>
            <person name="Alves-Ferreira E."/>
            <person name="Grigg M."/>
            <person name="Lorenzi H."/>
            <person name="Galac M."/>
        </authorList>
    </citation>
    <scope>NUCLEOTIDE SEQUENCE [LARGE SCALE GENOMIC DNA]</scope>
    <source>
        <strain evidence="1 2">EAF2021</strain>
    </source>
</reference>
<accession>A0ABR2H483</accession>
<gene>
    <name evidence="1" type="ORF">M9Y10_027811</name>
</gene>
<organism evidence="1 2">
    <name type="scientific">Tritrichomonas musculus</name>
    <dbReference type="NCBI Taxonomy" id="1915356"/>
    <lineage>
        <taxon>Eukaryota</taxon>
        <taxon>Metamonada</taxon>
        <taxon>Parabasalia</taxon>
        <taxon>Tritrichomonadida</taxon>
        <taxon>Tritrichomonadidae</taxon>
        <taxon>Tritrichomonas</taxon>
    </lineage>
</organism>
<protein>
    <recommendedName>
        <fullName evidence="3">DUF3447 domain-containing protein</fullName>
    </recommendedName>
</protein>
<evidence type="ECO:0000313" key="2">
    <source>
        <dbReference type="Proteomes" id="UP001470230"/>
    </source>
</evidence>